<dbReference type="EMBL" id="JNVC02000005">
    <property type="protein sequence ID" value="KEZ51556.1"/>
    <property type="molecule type" value="Genomic_DNA"/>
</dbReference>
<keyword evidence="1" id="KW-0808">Transferase</keyword>
<sequence>MKKYTYEKNCPTLEEYKYLCESAGWTEHMNFEVAETSLKNSIFGVTVKDQDRIIGMGRIVGDGAIYFYIQDLVVHPDYQKSGIGKEMMNMLTEYLNQNAPDKAFVGLFASQGKGPFYEKYDFKDYSPNMTGMFTVISKNNRMHE</sequence>
<dbReference type="PANTHER" id="PTHR43626:SF4">
    <property type="entry name" value="GCN5-RELATED N-ACETYLTRANSFERASE 2, CHLOROPLASTIC"/>
    <property type="match status" value="1"/>
</dbReference>
<dbReference type="STRING" id="246786.GS18_0210480"/>
<keyword evidence="2" id="KW-0012">Acyltransferase</keyword>
<dbReference type="OrthoDB" id="9775804at2"/>
<dbReference type="SUPFAM" id="SSF55729">
    <property type="entry name" value="Acyl-CoA N-acyltransferases (Nat)"/>
    <property type="match status" value="1"/>
</dbReference>
<dbReference type="AlphaFoldDB" id="A0A084GW44"/>
<dbReference type="PANTHER" id="PTHR43626">
    <property type="entry name" value="ACYL-COA N-ACYLTRANSFERASE"/>
    <property type="match status" value="1"/>
</dbReference>
<protein>
    <submittedName>
        <fullName evidence="4">GCN5 family acetyltransferase</fullName>
    </submittedName>
</protein>
<evidence type="ECO:0000313" key="5">
    <source>
        <dbReference type="Proteomes" id="UP000028549"/>
    </source>
</evidence>
<name>A0A084GW44_METID</name>
<dbReference type="InterPro" id="IPR016181">
    <property type="entry name" value="Acyl_CoA_acyltransferase"/>
</dbReference>
<organism evidence="4 5">
    <name type="scientific">Metabacillus indicus</name>
    <name type="common">Bacillus indicus</name>
    <dbReference type="NCBI Taxonomy" id="246786"/>
    <lineage>
        <taxon>Bacteria</taxon>
        <taxon>Bacillati</taxon>
        <taxon>Bacillota</taxon>
        <taxon>Bacilli</taxon>
        <taxon>Bacillales</taxon>
        <taxon>Bacillaceae</taxon>
        <taxon>Metabacillus</taxon>
    </lineage>
</organism>
<dbReference type="InterPro" id="IPR000182">
    <property type="entry name" value="GNAT_dom"/>
</dbReference>
<dbReference type="Gene3D" id="3.40.630.30">
    <property type="match status" value="1"/>
</dbReference>
<gene>
    <name evidence="4" type="ORF">GS18_0210480</name>
</gene>
<dbReference type="CDD" id="cd04301">
    <property type="entry name" value="NAT_SF"/>
    <property type="match status" value="1"/>
</dbReference>
<evidence type="ECO:0000313" key="4">
    <source>
        <dbReference type="EMBL" id="KEZ51556.1"/>
    </source>
</evidence>
<dbReference type="GO" id="GO:0008080">
    <property type="term" value="F:N-acetyltransferase activity"/>
    <property type="evidence" value="ECO:0007669"/>
    <property type="project" value="InterPro"/>
</dbReference>
<comment type="caution">
    <text evidence="4">The sequence shown here is derived from an EMBL/GenBank/DDBJ whole genome shotgun (WGS) entry which is preliminary data.</text>
</comment>
<evidence type="ECO:0000259" key="3">
    <source>
        <dbReference type="PROSITE" id="PS51186"/>
    </source>
</evidence>
<dbReference type="Pfam" id="PF13673">
    <property type="entry name" value="Acetyltransf_10"/>
    <property type="match status" value="1"/>
</dbReference>
<dbReference type="GO" id="GO:0005737">
    <property type="term" value="C:cytoplasm"/>
    <property type="evidence" value="ECO:0007669"/>
    <property type="project" value="TreeGrafter"/>
</dbReference>
<dbReference type="InterPro" id="IPR045039">
    <property type="entry name" value="NSI-like"/>
</dbReference>
<dbReference type="PROSITE" id="PS51186">
    <property type="entry name" value="GNAT"/>
    <property type="match status" value="1"/>
</dbReference>
<keyword evidence="5" id="KW-1185">Reference proteome</keyword>
<proteinExistence type="predicted"/>
<dbReference type="Proteomes" id="UP000028549">
    <property type="component" value="Unassembled WGS sequence"/>
</dbReference>
<evidence type="ECO:0000256" key="2">
    <source>
        <dbReference type="ARBA" id="ARBA00023315"/>
    </source>
</evidence>
<dbReference type="RefSeq" id="WP_035206954.1">
    <property type="nucleotide sequence ID" value="NZ_JNVC02000005.1"/>
</dbReference>
<feature type="domain" description="N-acetyltransferase" evidence="3">
    <location>
        <begin position="1"/>
        <end position="141"/>
    </location>
</feature>
<accession>A0A084GW44</accession>
<evidence type="ECO:0000256" key="1">
    <source>
        <dbReference type="ARBA" id="ARBA00022679"/>
    </source>
</evidence>
<reference evidence="4 5" key="1">
    <citation type="journal article" date="2005" name="Int. J. Syst. Evol. Microbiol.">
        <title>Bacillus cibi sp. nov., isolated from jeotgal, a traditional Korean fermented seafood.</title>
        <authorList>
            <person name="Yoon J.H."/>
            <person name="Lee C.H."/>
            <person name="Oh T.K."/>
        </authorList>
    </citation>
    <scope>NUCLEOTIDE SEQUENCE [LARGE SCALE GENOMIC DNA]</scope>
    <source>
        <strain evidence="4 5">DSM 16189</strain>
    </source>
</reference>